<evidence type="ECO:0000256" key="2">
    <source>
        <dbReference type="ARBA" id="ARBA00022543"/>
    </source>
</evidence>
<keyword evidence="6 13" id="KW-1133">Transmembrane helix</keyword>
<dbReference type="GO" id="GO:0009881">
    <property type="term" value="F:photoreceptor activity"/>
    <property type="evidence" value="ECO:0007669"/>
    <property type="project" value="UniProtKB-KW"/>
</dbReference>
<evidence type="ECO:0000256" key="8">
    <source>
        <dbReference type="ARBA" id="ARBA00023040"/>
    </source>
</evidence>
<keyword evidence="7" id="KW-0157">Chromophore</keyword>
<evidence type="ECO:0000256" key="12">
    <source>
        <dbReference type="RuleBase" id="RU000688"/>
    </source>
</evidence>
<evidence type="ECO:0000256" key="4">
    <source>
        <dbReference type="ARBA" id="ARBA00022692"/>
    </source>
</evidence>
<dbReference type="OrthoDB" id="9996086at2759"/>
<dbReference type="InterPro" id="IPR050125">
    <property type="entry name" value="GPCR_opsins"/>
</dbReference>
<dbReference type="InterPro" id="IPR000276">
    <property type="entry name" value="GPCR_Rhodpsn"/>
</dbReference>
<evidence type="ECO:0000256" key="7">
    <source>
        <dbReference type="ARBA" id="ARBA00022991"/>
    </source>
</evidence>
<dbReference type="InterPro" id="IPR027430">
    <property type="entry name" value="Retinal_BS"/>
</dbReference>
<keyword evidence="16" id="KW-1185">Reference proteome</keyword>
<evidence type="ECO:0000256" key="9">
    <source>
        <dbReference type="ARBA" id="ARBA00023136"/>
    </source>
</evidence>
<evidence type="ECO:0000313" key="17">
    <source>
        <dbReference type="WBParaSite" id="ECPE_0000232901-mRNA-1"/>
    </source>
</evidence>
<feature type="domain" description="G-protein coupled receptors family 1 profile" evidence="14">
    <location>
        <begin position="1"/>
        <end position="233"/>
    </location>
</feature>
<evidence type="ECO:0000313" key="15">
    <source>
        <dbReference type="EMBL" id="VDP66121.1"/>
    </source>
</evidence>
<dbReference type="EMBL" id="UZAN01039544">
    <property type="protein sequence ID" value="VDP66121.1"/>
    <property type="molecule type" value="Genomic_DNA"/>
</dbReference>
<feature type="transmembrane region" description="Helical" evidence="13">
    <location>
        <begin position="69"/>
        <end position="95"/>
    </location>
</feature>
<protein>
    <submittedName>
        <fullName evidence="17">G_PROTEIN_RECEP_F1_2 domain-containing protein</fullName>
    </submittedName>
</protein>
<evidence type="ECO:0000256" key="3">
    <source>
        <dbReference type="ARBA" id="ARBA00022606"/>
    </source>
</evidence>
<dbReference type="Gene3D" id="1.20.1070.10">
    <property type="entry name" value="Rhodopsin 7-helix transmembrane proteins"/>
    <property type="match status" value="1"/>
</dbReference>
<accession>A0A183A5U4</accession>
<proteinExistence type="inferred from homology"/>
<dbReference type="PROSITE" id="PS00237">
    <property type="entry name" value="G_PROTEIN_RECEP_F1_1"/>
    <property type="match status" value="1"/>
</dbReference>
<keyword evidence="9 13" id="KW-0472">Membrane</keyword>
<feature type="transmembrane region" description="Helical" evidence="13">
    <location>
        <begin position="181"/>
        <end position="205"/>
    </location>
</feature>
<keyword evidence="8 12" id="KW-0297">G-protein coupled receptor</keyword>
<dbReference type="SUPFAM" id="SSF81321">
    <property type="entry name" value="Family A G protein-coupled receptor-like"/>
    <property type="match status" value="1"/>
</dbReference>
<organism evidence="17">
    <name type="scientific">Echinostoma caproni</name>
    <dbReference type="NCBI Taxonomy" id="27848"/>
    <lineage>
        <taxon>Eukaryota</taxon>
        <taxon>Metazoa</taxon>
        <taxon>Spiralia</taxon>
        <taxon>Lophotrochozoa</taxon>
        <taxon>Platyhelminthes</taxon>
        <taxon>Trematoda</taxon>
        <taxon>Digenea</taxon>
        <taxon>Plagiorchiida</taxon>
        <taxon>Echinostomata</taxon>
        <taxon>Echinostomatoidea</taxon>
        <taxon>Echinostomatidae</taxon>
        <taxon>Echinostoma</taxon>
    </lineage>
</organism>
<comment type="subcellular location">
    <subcellularLocation>
        <location evidence="1">Membrane</location>
        <topology evidence="1">Multi-pass membrane protein</topology>
    </subcellularLocation>
</comment>
<feature type="transmembrane region" description="Helical" evidence="13">
    <location>
        <begin position="115"/>
        <end position="138"/>
    </location>
</feature>
<feature type="transmembrane region" description="Helical" evidence="13">
    <location>
        <begin position="27"/>
        <end position="48"/>
    </location>
</feature>
<keyword evidence="11 12" id="KW-0807">Transducer</keyword>
<feature type="transmembrane region" description="Helical" evidence="13">
    <location>
        <begin position="217"/>
        <end position="235"/>
    </location>
</feature>
<dbReference type="GO" id="GO:0004930">
    <property type="term" value="F:G protein-coupled receptor activity"/>
    <property type="evidence" value="ECO:0007669"/>
    <property type="project" value="UniProtKB-KW"/>
</dbReference>
<evidence type="ECO:0000256" key="10">
    <source>
        <dbReference type="ARBA" id="ARBA00023170"/>
    </source>
</evidence>
<dbReference type="GO" id="GO:0016020">
    <property type="term" value="C:membrane"/>
    <property type="evidence" value="ECO:0007669"/>
    <property type="project" value="UniProtKB-SubCell"/>
</dbReference>
<keyword evidence="4 12" id="KW-0812">Transmembrane</keyword>
<evidence type="ECO:0000256" key="1">
    <source>
        <dbReference type="ARBA" id="ARBA00004141"/>
    </source>
</evidence>
<reference evidence="15 16" key="2">
    <citation type="submission" date="2018-11" db="EMBL/GenBank/DDBJ databases">
        <authorList>
            <consortium name="Pathogen Informatics"/>
        </authorList>
    </citation>
    <scope>NUCLEOTIDE SEQUENCE [LARGE SCALE GENOMIC DNA]</scope>
    <source>
        <strain evidence="15 16">Egypt</strain>
    </source>
</reference>
<keyword evidence="5" id="KW-0681">Retinal protein</keyword>
<evidence type="ECO:0000259" key="14">
    <source>
        <dbReference type="PROSITE" id="PS50262"/>
    </source>
</evidence>
<keyword evidence="3" id="KW-0716">Sensory transduction</keyword>
<keyword evidence="10 12" id="KW-0675">Receptor</keyword>
<dbReference type="InterPro" id="IPR017452">
    <property type="entry name" value="GPCR_Rhodpsn_7TM"/>
</dbReference>
<dbReference type="PANTHER" id="PTHR24240">
    <property type="entry name" value="OPSIN"/>
    <property type="match status" value="1"/>
</dbReference>
<evidence type="ECO:0000256" key="11">
    <source>
        <dbReference type="ARBA" id="ARBA00023224"/>
    </source>
</evidence>
<dbReference type="AlphaFoldDB" id="A0A183A5U4"/>
<gene>
    <name evidence="15" type="ORF">ECPE_LOCUS2329</name>
</gene>
<comment type="similarity">
    <text evidence="12">Belongs to the G-protein coupled receptor 1 family.</text>
</comment>
<dbReference type="PROSITE" id="PS00238">
    <property type="entry name" value="OPSIN"/>
    <property type="match status" value="1"/>
</dbReference>
<sequence>MPMVCIKQDRIYENIQYFFWFPSACDLYGFSGGLFGFASLTTMVMISLERYFTIVWYVEPRMQLNHRRAWVTIAFIWIWAAIWPSPPLFGIGRYVLEGFHTSCSFDYISRDWPNLIFNTGLYIFGFALPVMVITLCYFEIVRFVRRNERELVKLQERSNDKSTSSRTPGYRKVDVDAAKSAVLIIALFLMAWLPYATVCAAALFGCHENLNPFWTELPGLFAKTSAIYNPFIYMIKNPNFRRKLWQKFGFFHWCLPRRRVSLNYMSLEEQK</sequence>
<dbReference type="GO" id="GO:0007602">
    <property type="term" value="P:phototransduction"/>
    <property type="evidence" value="ECO:0007669"/>
    <property type="project" value="UniProtKB-KW"/>
</dbReference>
<dbReference type="PRINTS" id="PR00237">
    <property type="entry name" value="GPCRRHODOPSN"/>
</dbReference>
<dbReference type="Pfam" id="PF00001">
    <property type="entry name" value="7tm_1"/>
    <property type="match status" value="1"/>
</dbReference>
<reference evidence="17" key="1">
    <citation type="submission" date="2016-06" db="UniProtKB">
        <authorList>
            <consortium name="WormBaseParasite"/>
        </authorList>
    </citation>
    <scope>IDENTIFICATION</scope>
</reference>
<evidence type="ECO:0000256" key="5">
    <source>
        <dbReference type="ARBA" id="ARBA00022925"/>
    </source>
</evidence>
<evidence type="ECO:0000256" key="6">
    <source>
        <dbReference type="ARBA" id="ARBA00022989"/>
    </source>
</evidence>
<evidence type="ECO:0000256" key="13">
    <source>
        <dbReference type="SAM" id="Phobius"/>
    </source>
</evidence>
<keyword evidence="2" id="KW-0600">Photoreceptor protein</keyword>
<dbReference type="PROSITE" id="PS50262">
    <property type="entry name" value="G_PROTEIN_RECEP_F1_2"/>
    <property type="match status" value="1"/>
</dbReference>
<name>A0A183A5U4_9TREM</name>
<dbReference type="WBParaSite" id="ECPE_0000232901-mRNA-1">
    <property type="protein sequence ID" value="ECPE_0000232901-mRNA-1"/>
    <property type="gene ID" value="ECPE_0000232901"/>
</dbReference>
<evidence type="ECO:0000313" key="16">
    <source>
        <dbReference type="Proteomes" id="UP000272942"/>
    </source>
</evidence>
<dbReference type="Proteomes" id="UP000272942">
    <property type="component" value="Unassembled WGS sequence"/>
</dbReference>